<proteinExistence type="inferred from homology"/>
<evidence type="ECO:0000256" key="2">
    <source>
        <dbReference type="ARBA" id="ARBA00022723"/>
    </source>
</evidence>
<dbReference type="InterPro" id="IPR016681">
    <property type="entry name" value="SuccinylGlu_desuccinylase"/>
</dbReference>
<dbReference type="NCBIfam" id="NF003706">
    <property type="entry name" value="PRK05324.1"/>
    <property type="match status" value="1"/>
</dbReference>
<dbReference type="GO" id="GO:0019545">
    <property type="term" value="P:L-arginine catabolic process to succinate"/>
    <property type="evidence" value="ECO:0007669"/>
    <property type="project" value="UniProtKB-UniRule"/>
</dbReference>
<evidence type="ECO:0000256" key="3">
    <source>
        <dbReference type="ARBA" id="ARBA00022801"/>
    </source>
</evidence>
<comment type="caution">
    <text evidence="8">The sequence shown here is derived from an EMBL/GenBank/DDBJ whole genome shotgun (WGS) entry which is preliminary data.</text>
</comment>
<comment type="similarity">
    <text evidence="5">Belongs to the AspA/AstE family. Succinylglutamate desuccinylase subfamily.</text>
</comment>
<keyword evidence="1 5" id="KW-0056">Arginine metabolism</keyword>
<dbReference type="Gene3D" id="3.40.630.10">
    <property type="entry name" value="Zn peptidases"/>
    <property type="match status" value="1"/>
</dbReference>
<name>A0A0J8VFR1_9GAMM</name>
<evidence type="ECO:0000259" key="7">
    <source>
        <dbReference type="Pfam" id="PF24827"/>
    </source>
</evidence>
<feature type="binding site" evidence="5">
    <location>
        <position position="65"/>
    </location>
    <ligand>
        <name>Zn(2+)</name>
        <dbReference type="ChEBI" id="CHEBI:29105"/>
    </ligand>
</feature>
<dbReference type="HAMAP" id="MF_00767">
    <property type="entry name" value="Arg_catab_AstE"/>
    <property type="match status" value="1"/>
</dbReference>
<dbReference type="GO" id="GO:0016788">
    <property type="term" value="F:hydrolase activity, acting on ester bonds"/>
    <property type="evidence" value="ECO:0007669"/>
    <property type="project" value="UniProtKB-UniRule"/>
</dbReference>
<sequence length="352" mass="39306">MSSLERVKAGEFLSATLDIDSEFVGGEWKLQSGVSFQLRARGVLSIEPATVSAQTKSIIVSSGVHGDETGPIELLQHLSEEILKGQFEPVHRLLLIIAHPTATLAHTRFITENMNRLFASRNEPINIDREIANMLQQEVDFFYQNSDTLDVESGHLLRWHLDLHSAIRDSAHYTFAVSPHSTYPTRSNALFAFLEQADVEAVLLSRTDSPTFSWYSAAKYGAQALTMELGRVARLGENDLELLSAFDAALRLLLTSQDQAYRWQGDKLIVYKVTRTLTKETDDFQFNFPASQANFTFFEQGCLLGQDQDKKYFSLEGGEAVVFPNPNVALGQRACLLVQQAAVSSEEQIEVI</sequence>
<feature type="binding site" evidence="5">
    <location>
        <position position="164"/>
    </location>
    <ligand>
        <name>Zn(2+)</name>
        <dbReference type="ChEBI" id="CHEBI:29105"/>
    </ligand>
</feature>
<feature type="active site" evidence="5">
    <location>
        <position position="228"/>
    </location>
</feature>
<keyword evidence="3 5" id="KW-0378">Hydrolase</keyword>
<feature type="binding site" evidence="5">
    <location>
        <position position="68"/>
    </location>
    <ligand>
        <name>Zn(2+)</name>
        <dbReference type="ChEBI" id="CHEBI:29105"/>
    </ligand>
</feature>
<dbReference type="EC" id="3.5.1.96" evidence="5"/>
<dbReference type="PANTHER" id="PTHR15162:SF7">
    <property type="entry name" value="SUCCINYLGLUTAMATE DESUCCINYLASE"/>
    <property type="match status" value="1"/>
</dbReference>
<dbReference type="InterPro" id="IPR007036">
    <property type="entry name" value="Aste_AspA_hybrid_dom"/>
</dbReference>
<dbReference type="GO" id="GO:0009017">
    <property type="term" value="F:succinylglutamate desuccinylase activity"/>
    <property type="evidence" value="ECO:0007669"/>
    <property type="project" value="UniProtKB-EC"/>
</dbReference>
<dbReference type="Proteomes" id="UP000240481">
    <property type="component" value="Unassembled WGS sequence"/>
</dbReference>
<dbReference type="InterPro" id="IPR055438">
    <property type="entry name" value="AstE_AspA_cat"/>
</dbReference>
<comment type="catalytic activity">
    <reaction evidence="5">
        <text>N-succinyl-L-glutamate + H2O = L-glutamate + succinate</text>
        <dbReference type="Rhea" id="RHEA:15169"/>
        <dbReference type="ChEBI" id="CHEBI:15377"/>
        <dbReference type="ChEBI" id="CHEBI:29985"/>
        <dbReference type="ChEBI" id="CHEBI:30031"/>
        <dbReference type="ChEBI" id="CHEBI:58763"/>
        <dbReference type="EC" id="3.5.1.96"/>
    </reaction>
</comment>
<dbReference type="RefSeq" id="WP_048897219.1">
    <property type="nucleotide sequence ID" value="NZ_AP024852.1"/>
</dbReference>
<evidence type="ECO:0000259" key="6">
    <source>
        <dbReference type="Pfam" id="PF04952"/>
    </source>
</evidence>
<dbReference type="PANTHER" id="PTHR15162">
    <property type="entry name" value="ASPARTOACYLASE"/>
    <property type="match status" value="1"/>
</dbReference>
<protein>
    <recommendedName>
        <fullName evidence="5">Succinylglutamate desuccinylase</fullName>
        <ecNumber evidence="5">3.5.1.96</ecNumber>
    </recommendedName>
</protein>
<dbReference type="GO" id="GO:0019544">
    <property type="term" value="P:L-arginine catabolic process to L-glutamate"/>
    <property type="evidence" value="ECO:0007669"/>
    <property type="project" value="UniProtKB-UniRule"/>
</dbReference>
<evidence type="ECO:0000313" key="8">
    <source>
        <dbReference type="EMBL" id="PSW27099.1"/>
    </source>
</evidence>
<reference evidence="8 9" key="1">
    <citation type="submission" date="2018-01" db="EMBL/GenBank/DDBJ databases">
        <title>Whole genome sequencing of Histamine producing bacteria.</title>
        <authorList>
            <person name="Butler K."/>
        </authorList>
    </citation>
    <scope>NUCLEOTIDE SEQUENCE [LARGE SCALE GENOMIC DNA]</scope>
    <source>
        <strain evidence="8 9">DSM 24669</strain>
    </source>
</reference>
<evidence type="ECO:0000256" key="4">
    <source>
        <dbReference type="ARBA" id="ARBA00022833"/>
    </source>
</evidence>
<comment type="function">
    <text evidence="5">Transforms N(2)-succinylglutamate into succinate and glutamate.</text>
</comment>
<comment type="pathway">
    <text evidence="5">Amino-acid degradation; L-arginine degradation via AST pathway; L-glutamate and succinate from L-arginine: step 5/5.</text>
</comment>
<evidence type="ECO:0000313" key="9">
    <source>
        <dbReference type="Proteomes" id="UP000240481"/>
    </source>
</evidence>
<feature type="domain" description="Succinylglutamate desuccinylase/Aspartoacylase catalytic" evidence="7">
    <location>
        <begin position="55"/>
        <end position="251"/>
    </location>
</feature>
<dbReference type="InterPro" id="IPR050178">
    <property type="entry name" value="AspA/AstE_fam"/>
</dbReference>
<dbReference type="SUPFAM" id="SSF53187">
    <property type="entry name" value="Zn-dependent exopeptidases"/>
    <property type="match status" value="1"/>
</dbReference>
<dbReference type="Pfam" id="PF04952">
    <property type="entry name" value="AstE_AspA_hybrid"/>
    <property type="match status" value="1"/>
</dbReference>
<evidence type="ECO:0000256" key="5">
    <source>
        <dbReference type="HAMAP-Rule" id="MF_00767"/>
    </source>
</evidence>
<keyword evidence="2 5" id="KW-0479">Metal-binding</keyword>
<dbReference type="STRING" id="680026.AB733_01860"/>
<keyword evidence="9" id="KW-1185">Reference proteome</keyword>
<dbReference type="EMBL" id="PYLZ01000001">
    <property type="protein sequence ID" value="PSW27099.1"/>
    <property type="molecule type" value="Genomic_DNA"/>
</dbReference>
<accession>A0A0J8VFR1</accession>
<dbReference type="GO" id="GO:0008270">
    <property type="term" value="F:zinc ion binding"/>
    <property type="evidence" value="ECO:0007669"/>
    <property type="project" value="UniProtKB-UniRule"/>
</dbReference>
<evidence type="ECO:0000256" key="1">
    <source>
        <dbReference type="ARBA" id="ARBA00022503"/>
    </source>
</evidence>
<dbReference type="PIRSF" id="PIRSF017020">
    <property type="entry name" value="AstE"/>
    <property type="match status" value="1"/>
</dbReference>
<keyword evidence="4 5" id="KW-0862">Zinc</keyword>
<dbReference type="AlphaFoldDB" id="A0A0J8VFR1"/>
<dbReference type="OrthoDB" id="5290473at2"/>
<dbReference type="Pfam" id="PF24827">
    <property type="entry name" value="AstE_AspA_cat"/>
    <property type="match status" value="1"/>
</dbReference>
<comment type="cofactor">
    <cofactor evidence="5">
        <name>Zn(2+)</name>
        <dbReference type="ChEBI" id="CHEBI:29105"/>
    </cofactor>
    <text evidence="5">Binds 1 zinc ion per subunit.</text>
</comment>
<gene>
    <name evidence="5" type="primary">astE</name>
    <name evidence="8" type="ORF">C9I94_03755</name>
</gene>
<dbReference type="UniPathway" id="UPA00185">
    <property type="reaction ID" value="UER00283"/>
</dbReference>
<organism evidence="8 9">
    <name type="scientific">Photobacterium swingsii</name>
    <dbReference type="NCBI Taxonomy" id="680026"/>
    <lineage>
        <taxon>Bacteria</taxon>
        <taxon>Pseudomonadati</taxon>
        <taxon>Pseudomonadota</taxon>
        <taxon>Gammaproteobacteria</taxon>
        <taxon>Vibrionales</taxon>
        <taxon>Vibrionaceae</taxon>
        <taxon>Photobacterium</taxon>
    </lineage>
</organism>
<feature type="domain" description="AstE/AspA barrel-sandwich hybrid" evidence="6">
    <location>
        <begin position="267"/>
        <end position="340"/>
    </location>
</feature>